<proteinExistence type="predicted"/>
<reference evidence="1 2" key="1">
    <citation type="submission" date="2016-10" db="EMBL/GenBank/DDBJ databases">
        <authorList>
            <person name="de Groot N.N."/>
        </authorList>
    </citation>
    <scope>NUCLEOTIDE SEQUENCE [LARGE SCALE GENOMIC DNA]</scope>
    <source>
        <strain evidence="1 2">DSM 23310</strain>
    </source>
</reference>
<sequence>MAKYMKRPPKDCFNCRYDITTCDWRHLDKRQIRKLTRTATDGYWSRYYCKNHKYSKHIKSGVTFCLQDKEDE</sequence>
<dbReference type="RefSeq" id="WP_143035306.1">
    <property type="nucleotide sequence ID" value="NZ_FNNG01000026.1"/>
</dbReference>
<gene>
    <name evidence="1" type="ORF">SAMN05660923_03057</name>
</gene>
<dbReference type="Proteomes" id="UP000198828">
    <property type="component" value="Unassembled WGS sequence"/>
</dbReference>
<evidence type="ECO:0000313" key="2">
    <source>
        <dbReference type="Proteomes" id="UP000198828"/>
    </source>
</evidence>
<name>A0A1H3F5W1_9FIRM</name>
<dbReference type="AlphaFoldDB" id="A0A1H3F5W1"/>
<organism evidence="1 2">
    <name type="scientific">Tepidimicrobium xylanilyticum</name>
    <dbReference type="NCBI Taxonomy" id="1123352"/>
    <lineage>
        <taxon>Bacteria</taxon>
        <taxon>Bacillati</taxon>
        <taxon>Bacillota</taxon>
        <taxon>Tissierellia</taxon>
        <taxon>Tissierellales</taxon>
        <taxon>Tepidimicrobiaceae</taxon>
        <taxon>Tepidimicrobium</taxon>
    </lineage>
</organism>
<protein>
    <submittedName>
        <fullName evidence="1">Uncharacterized protein</fullName>
    </submittedName>
</protein>
<accession>A0A1H3F5W1</accession>
<evidence type="ECO:0000313" key="1">
    <source>
        <dbReference type="EMBL" id="SDX85564.1"/>
    </source>
</evidence>
<dbReference type="OrthoDB" id="9964215at2"/>
<dbReference type="EMBL" id="FNNG01000026">
    <property type="protein sequence ID" value="SDX85564.1"/>
    <property type="molecule type" value="Genomic_DNA"/>
</dbReference>
<keyword evidence="2" id="KW-1185">Reference proteome</keyword>